<keyword evidence="22" id="KW-1185">Reference proteome</keyword>
<accession>A0A3E0ANQ7</accession>
<evidence type="ECO:0000256" key="16">
    <source>
        <dbReference type="RuleBase" id="RU004460"/>
    </source>
</evidence>
<dbReference type="Pfam" id="PF01367">
    <property type="entry name" value="5_3_exonuc"/>
    <property type="match status" value="1"/>
</dbReference>
<dbReference type="Proteomes" id="UP000256388">
    <property type="component" value="Unassembled WGS sequence"/>
</dbReference>
<evidence type="ECO:0000256" key="8">
    <source>
        <dbReference type="ARBA" id="ARBA00022763"/>
    </source>
</evidence>
<dbReference type="InterPro" id="IPR001098">
    <property type="entry name" value="DNA-dir_DNA_pol_A_palm_dom"/>
</dbReference>
<dbReference type="SUPFAM" id="SSF53098">
    <property type="entry name" value="Ribonuclease H-like"/>
    <property type="match status" value="1"/>
</dbReference>
<dbReference type="EMBL" id="QUMS01000001">
    <property type="protein sequence ID" value="REG11580.1"/>
    <property type="molecule type" value="Genomic_DNA"/>
</dbReference>
<feature type="region of interest" description="Disordered" evidence="17">
    <location>
        <begin position="643"/>
        <end position="672"/>
    </location>
</feature>
<dbReference type="CDD" id="cd09859">
    <property type="entry name" value="PIN_53EXO"/>
    <property type="match status" value="1"/>
</dbReference>
<gene>
    <name evidence="16" type="primary">polA</name>
    <name evidence="21" type="ORF">DFR64_1472</name>
</gene>
<name>A0A3E0ANQ7_9CHLR</name>
<keyword evidence="8 16" id="KW-0227">DNA damage</keyword>
<dbReference type="PANTHER" id="PTHR10133">
    <property type="entry name" value="DNA POLYMERASE I"/>
    <property type="match status" value="1"/>
</dbReference>
<dbReference type="NCBIfam" id="NF004397">
    <property type="entry name" value="PRK05755.1"/>
    <property type="match status" value="1"/>
</dbReference>
<dbReference type="InterPro" id="IPR036279">
    <property type="entry name" value="5-3_exonuclease_C_sf"/>
</dbReference>
<dbReference type="InterPro" id="IPR020045">
    <property type="entry name" value="DNA_polI_H3TH"/>
</dbReference>
<dbReference type="Pfam" id="PF01612">
    <property type="entry name" value="DNA_pol_A_exo1"/>
    <property type="match status" value="1"/>
</dbReference>
<evidence type="ECO:0000256" key="7">
    <source>
        <dbReference type="ARBA" id="ARBA00022722"/>
    </source>
</evidence>
<reference evidence="21 22" key="1">
    <citation type="submission" date="2018-08" db="EMBL/GenBank/DDBJ databases">
        <title>Genomic Encyclopedia of Type Strains, Phase IV (KMG-IV): sequencing the most valuable type-strain genomes for metagenomic binning, comparative biology and taxonomic classification.</title>
        <authorList>
            <person name="Goeker M."/>
        </authorList>
    </citation>
    <scope>NUCLEOTIDE SEQUENCE [LARGE SCALE GENOMIC DNA]</scope>
    <source>
        <strain evidence="21 22">DSM 23923</strain>
    </source>
</reference>
<protein>
    <recommendedName>
        <fullName evidence="3 15">DNA polymerase I</fullName>
        <ecNumber evidence="2 15">2.7.7.7</ecNumber>
    </recommendedName>
</protein>
<feature type="domain" description="DNA-directed DNA polymerase family A palm" evidence="20">
    <location>
        <begin position="678"/>
        <end position="885"/>
    </location>
</feature>
<comment type="caution">
    <text evidence="21">The sequence shown here is derived from an EMBL/GenBank/DDBJ whole genome shotgun (WGS) entry which is preliminary data.</text>
</comment>
<keyword evidence="6 16" id="KW-0235">DNA replication</keyword>
<evidence type="ECO:0000256" key="13">
    <source>
        <dbReference type="ARBA" id="ARBA00023204"/>
    </source>
</evidence>
<dbReference type="NCBIfam" id="TIGR00593">
    <property type="entry name" value="pola"/>
    <property type="match status" value="1"/>
</dbReference>
<evidence type="ECO:0000256" key="17">
    <source>
        <dbReference type="SAM" id="MobiDB-lite"/>
    </source>
</evidence>
<dbReference type="InterPro" id="IPR020046">
    <property type="entry name" value="5-3_exonucl_a-hlix_arch_N"/>
</dbReference>
<dbReference type="PROSITE" id="PS00447">
    <property type="entry name" value="DNA_POLYMERASE_A"/>
    <property type="match status" value="1"/>
</dbReference>
<dbReference type="FunFam" id="1.20.1060.10:FF:000001">
    <property type="entry name" value="DNA polymerase I"/>
    <property type="match status" value="1"/>
</dbReference>
<dbReference type="GO" id="GO:0003677">
    <property type="term" value="F:DNA binding"/>
    <property type="evidence" value="ECO:0007669"/>
    <property type="project" value="UniProtKB-UniRule"/>
</dbReference>
<dbReference type="InterPro" id="IPR002562">
    <property type="entry name" value="3'-5'_exonuclease_dom"/>
</dbReference>
<dbReference type="OrthoDB" id="9806424at2"/>
<dbReference type="FunFam" id="1.10.150.20:FF:000002">
    <property type="entry name" value="DNA polymerase I"/>
    <property type="match status" value="1"/>
</dbReference>
<dbReference type="InterPro" id="IPR043502">
    <property type="entry name" value="DNA/RNA_pol_sf"/>
</dbReference>
<keyword evidence="10 16" id="KW-0269">Exonuclease</keyword>
<keyword evidence="13 16" id="KW-0234">DNA repair</keyword>
<keyword evidence="9 16" id="KW-0378">Hydrolase</keyword>
<evidence type="ECO:0000256" key="3">
    <source>
        <dbReference type="ARBA" id="ARBA00020311"/>
    </source>
</evidence>
<evidence type="ECO:0000256" key="2">
    <source>
        <dbReference type="ARBA" id="ARBA00012417"/>
    </source>
</evidence>
<dbReference type="Pfam" id="PF02739">
    <property type="entry name" value="5_3_exonuc_N"/>
    <property type="match status" value="1"/>
</dbReference>
<dbReference type="RefSeq" id="WP_158674995.1">
    <property type="nucleotide sequence ID" value="NZ_AP018437.1"/>
</dbReference>
<feature type="domain" description="3'-5' exonuclease" evidence="18">
    <location>
        <begin position="322"/>
        <end position="507"/>
    </location>
</feature>
<evidence type="ECO:0000313" key="21">
    <source>
        <dbReference type="EMBL" id="REG11580.1"/>
    </source>
</evidence>
<dbReference type="FunFam" id="3.40.50.1010:FF:000001">
    <property type="entry name" value="DNA polymerase I"/>
    <property type="match status" value="1"/>
</dbReference>
<dbReference type="CDD" id="cd09898">
    <property type="entry name" value="H3TH_53EXO"/>
    <property type="match status" value="1"/>
</dbReference>
<evidence type="ECO:0000256" key="15">
    <source>
        <dbReference type="NCBIfam" id="TIGR00593"/>
    </source>
</evidence>
<organism evidence="21 22">
    <name type="scientific">Pelolinea submarina</name>
    <dbReference type="NCBI Taxonomy" id="913107"/>
    <lineage>
        <taxon>Bacteria</taxon>
        <taxon>Bacillati</taxon>
        <taxon>Chloroflexota</taxon>
        <taxon>Anaerolineae</taxon>
        <taxon>Anaerolineales</taxon>
        <taxon>Anaerolineaceae</taxon>
        <taxon>Pelolinea</taxon>
    </lineage>
</organism>
<keyword evidence="12 16" id="KW-0238">DNA-binding</keyword>
<proteinExistence type="inferred from homology"/>
<dbReference type="SMART" id="SM00474">
    <property type="entry name" value="35EXOc"/>
    <property type="match status" value="1"/>
</dbReference>
<dbReference type="GO" id="GO:0008409">
    <property type="term" value="F:5'-3' exonuclease activity"/>
    <property type="evidence" value="ECO:0007669"/>
    <property type="project" value="UniProtKB-UniRule"/>
</dbReference>
<dbReference type="Gene3D" id="1.20.1060.10">
    <property type="entry name" value="Taq DNA Polymerase, Chain T, domain 4"/>
    <property type="match status" value="1"/>
</dbReference>
<dbReference type="InterPro" id="IPR029060">
    <property type="entry name" value="PIN-like_dom_sf"/>
</dbReference>
<evidence type="ECO:0000256" key="4">
    <source>
        <dbReference type="ARBA" id="ARBA00022679"/>
    </source>
</evidence>
<dbReference type="GO" id="GO:0006302">
    <property type="term" value="P:double-strand break repair"/>
    <property type="evidence" value="ECO:0007669"/>
    <property type="project" value="TreeGrafter"/>
</dbReference>
<dbReference type="SMART" id="SM00482">
    <property type="entry name" value="POLAc"/>
    <property type="match status" value="1"/>
</dbReference>
<feature type="domain" description="5'-3' exonuclease" evidence="19">
    <location>
        <begin position="1"/>
        <end position="264"/>
    </location>
</feature>
<dbReference type="InterPro" id="IPR002298">
    <property type="entry name" value="DNA_polymerase_A"/>
</dbReference>
<evidence type="ECO:0000259" key="18">
    <source>
        <dbReference type="SMART" id="SM00474"/>
    </source>
</evidence>
<dbReference type="CDD" id="cd06139">
    <property type="entry name" value="DNA_polA_I_Ecoli_like_exo"/>
    <property type="match status" value="1"/>
</dbReference>
<dbReference type="Gene3D" id="3.40.50.1010">
    <property type="entry name" value="5'-nuclease"/>
    <property type="match status" value="1"/>
</dbReference>
<dbReference type="SUPFAM" id="SSF56672">
    <property type="entry name" value="DNA/RNA polymerases"/>
    <property type="match status" value="1"/>
</dbReference>
<keyword evidence="11 16" id="KW-0239">DNA-directed DNA polymerase</keyword>
<dbReference type="EC" id="2.7.7.7" evidence="2 15"/>
<dbReference type="InterPro" id="IPR012337">
    <property type="entry name" value="RNaseH-like_sf"/>
</dbReference>
<evidence type="ECO:0000256" key="9">
    <source>
        <dbReference type="ARBA" id="ARBA00022801"/>
    </source>
</evidence>
<dbReference type="InterPro" id="IPR008918">
    <property type="entry name" value="HhH2"/>
</dbReference>
<sequence>MPKTLYLIDGHALAYRAYFALLTSGSRFQSSTGEPTAATFGFINILLSILEKDRPDYLAVAFDTGKTFRNDRYPEYKATREKMPDELKMQIERIRELVDAFRFPRLEMEGYEADDVLGSVAKNAAEQGLGVKIITGDRDLLQLVTDRVVVNLAGGKFSDAQDFFPEDVVKKMGVKPSQVVDLKALIGDTSDNIPGVKGVGQKTAEALLEKYPTLDDIYAHLDEISGKANKLLAEGKDSAYLSYDLARIHTDLNVPLDLEMARTDNLDVPRITELFQELQFRTLTSRLEALLNKGVIGSEEQLALFGEEPVKLGLPPKYELNVTVVDTQVKLDQLASDLKKARQISFDTETTSTDPMRADLVGISLATEIGSAYYIPVGHVGNSPQLPVGKIVDAIRPAFTDPAIPKIGHNLKYDCLILRNVGIQVAPLSFDTMIAAWVVEPDSRRLGLKAMAETELHTSMTHIEELIGKGSKQLTMDMVAVEDVAPYAGADAEIPLRLMPILKERLEKQTLMEIFKNIEMPLIPVLIDMEFTGIAVDVDFFKQFSQELSQRLVEIQKEVYKAVGYDFNLNSTQQLSKVLFETLGLTPPDSSNKTKSGHFSTAAGVLDEMRDQHIVVQLLLEYRELSKLVSTYLDALPKQVNPRTGRVHTSFSQTGSVTGRLASSDPNLQNIPTRTELGNKVRRGFVAAPGSLLLSVDYSQIELRIAAHMANDKAMLAAFRAGQDIHAATAAAIYRVPLDEVTKDQRRHAKAINFGLIYGMGPFGLTRTTDLTLAEAENFVKAYYEMFPGVKHFLDGIRKQAAEQGYVETMLGRRRYFPELRNPPNRQIQARAEREAINAPIQGTAADILKVAMINLPPELKKANLRAKMLLQVHDELLLECTREELQKTVEVVKTVMESAYSLSIPLETDAAWGSNWGELKEEH</sequence>
<evidence type="ECO:0000259" key="19">
    <source>
        <dbReference type="SMART" id="SM00475"/>
    </source>
</evidence>
<dbReference type="InterPro" id="IPR018320">
    <property type="entry name" value="DNA_polymerase_1"/>
</dbReference>
<dbReference type="AlphaFoldDB" id="A0A3E0ANQ7"/>
<keyword evidence="5 16" id="KW-0548">Nucleotidyltransferase</keyword>
<keyword evidence="4 16" id="KW-0808">Transferase</keyword>
<dbReference type="GO" id="GO:0008408">
    <property type="term" value="F:3'-5' exonuclease activity"/>
    <property type="evidence" value="ECO:0007669"/>
    <property type="project" value="UniProtKB-UniRule"/>
</dbReference>
<evidence type="ECO:0000256" key="11">
    <source>
        <dbReference type="ARBA" id="ARBA00022932"/>
    </source>
</evidence>
<dbReference type="CDD" id="cd08637">
    <property type="entry name" value="DNA_pol_A_pol_I_C"/>
    <property type="match status" value="1"/>
</dbReference>
<dbReference type="SUPFAM" id="SSF88723">
    <property type="entry name" value="PIN domain-like"/>
    <property type="match status" value="1"/>
</dbReference>
<comment type="function">
    <text evidence="16">In addition to polymerase activity, this DNA polymerase exhibits 3'-5' and 5'-3' exonuclease activity.</text>
</comment>
<dbReference type="PANTHER" id="PTHR10133:SF27">
    <property type="entry name" value="DNA POLYMERASE NU"/>
    <property type="match status" value="1"/>
</dbReference>
<evidence type="ECO:0000256" key="10">
    <source>
        <dbReference type="ARBA" id="ARBA00022839"/>
    </source>
</evidence>
<dbReference type="SMART" id="SM00279">
    <property type="entry name" value="HhH2"/>
    <property type="match status" value="1"/>
</dbReference>
<dbReference type="Gene3D" id="3.30.420.10">
    <property type="entry name" value="Ribonuclease H-like superfamily/Ribonuclease H"/>
    <property type="match status" value="1"/>
</dbReference>
<keyword evidence="7" id="KW-0540">Nuclease</keyword>
<comment type="similarity">
    <text evidence="1 16">Belongs to the DNA polymerase type-A family.</text>
</comment>
<evidence type="ECO:0000256" key="1">
    <source>
        <dbReference type="ARBA" id="ARBA00007705"/>
    </source>
</evidence>
<dbReference type="SMART" id="SM00475">
    <property type="entry name" value="53EXOc"/>
    <property type="match status" value="1"/>
</dbReference>
<dbReference type="InterPro" id="IPR002421">
    <property type="entry name" value="5-3_exonuclease"/>
</dbReference>
<evidence type="ECO:0000256" key="12">
    <source>
        <dbReference type="ARBA" id="ARBA00023125"/>
    </source>
</evidence>
<dbReference type="InterPro" id="IPR019760">
    <property type="entry name" value="DNA-dir_DNA_pol_A_CS"/>
</dbReference>
<feature type="compositionally biased region" description="Polar residues" evidence="17">
    <location>
        <begin position="647"/>
        <end position="657"/>
    </location>
</feature>
<dbReference type="GO" id="GO:0003887">
    <property type="term" value="F:DNA-directed DNA polymerase activity"/>
    <property type="evidence" value="ECO:0007669"/>
    <property type="project" value="UniProtKB-UniRule"/>
</dbReference>
<evidence type="ECO:0000259" key="20">
    <source>
        <dbReference type="SMART" id="SM00482"/>
    </source>
</evidence>
<dbReference type="FunFam" id="1.10.150.20:FF:000003">
    <property type="entry name" value="DNA polymerase I"/>
    <property type="match status" value="1"/>
</dbReference>
<evidence type="ECO:0000256" key="14">
    <source>
        <dbReference type="ARBA" id="ARBA00049244"/>
    </source>
</evidence>
<evidence type="ECO:0000256" key="6">
    <source>
        <dbReference type="ARBA" id="ARBA00022705"/>
    </source>
</evidence>
<dbReference type="GO" id="GO:0006261">
    <property type="term" value="P:DNA-templated DNA replication"/>
    <property type="evidence" value="ECO:0007669"/>
    <property type="project" value="UniProtKB-UniRule"/>
</dbReference>
<dbReference type="Gene3D" id="1.10.150.20">
    <property type="entry name" value="5' to 3' exonuclease, C-terminal subdomain"/>
    <property type="match status" value="2"/>
</dbReference>
<dbReference type="Pfam" id="PF00476">
    <property type="entry name" value="DNA_pol_A"/>
    <property type="match status" value="1"/>
</dbReference>
<dbReference type="InterPro" id="IPR036397">
    <property type="entry name" value="RNaseH_sf"/>
</dbReference>
<evidence type="ECO:0000256" key="5">
    <source>
        <dbReference type="ARBA" id="ARBA00022695"/>
    </source>
</evidence>
<comment type="catalytic activity">
    <reaction evidence="14 16">
        <text>DNA(n) + a 2'-deoxyribonucleoside 5'-triphosphate = DNA(n+1) + diphosphate</text>
        <dbReference type="Rhea" id="RHEA:22508"/>
        <dbReference type="Rhea" id="RHEA-COMP:17339"/>
        <dbReference type="Rhea" id="RHEA-COMP:17340"/>
        <dbReference type="ChEBI" id="CHEBI:33019"/>
        <dbReference type="ChEBI" id="CHEBI:61560"/>
        <dbReference type="ChEBI" id="CHEBI:173112"/>
        <dbReference type="EC" id="2.7.7.7"/>
    </reaction>
</comment>
<dbReference type="Gene3D" id="3.30.70.370">
    <property type="match status" value="1"/>
</dbReference>
<dbReference type="PRINTS" id="PR00868">
    <property type="entry name" value="DNAPOLI"/>
</dbReference>
<dbReference type="SUPFAM" id="SSF47807">
    <property type="entry name" value="5' to 3' exonuclease, C-terminal subdomain"/>
    <property type="match status" value="1"/>
</dbReference>
<evidence type="ECO:0000313" key="22">
    <source>
        <dbReference type="Proteomes" id="UP000256388"/>
    </source>
</evidence>